<sequence>HTSIIALFRLFLEQTPNSGKTWWRFVRAKSCIKACQLSGRAFYVLANGLASVTVCLQRQSVCGKGEAKASQVKVQLAKAAKTKA</sequence>
<name>A0A182FX55_ANOAL</name>
<reference evidence="1 2" key="1">
    <citation type="journal article" date="2017" name="G3 (Bethesda)">
        <title>The Physical Genome Mapping of Anopheles albimanus Corrected Scaffold Misassemblies and Identified Interarm Rearrangements in Genus Anopheles.</title>
        <authorList>
            <person name="Artemov G.N."/>
            <person name="Peery A.N."/>
            <person name="Jiang X."/>
            <person name="Tu Z."/>
            <person name="Stegniy V.N."/>
            <person name="Sharakhova M.V."/>
            <person name="Sharakhov I.V."/>
        </authorList>
    </citation>
    <scope>NUCLEOTIDE SEQUENCE [LARGE SCALE GENOMIC DNA]</scope>
    <source>
        <strain evidence="1 2">ALBI9_A</strain>
    </source>
</reference>
<dbReference type="EnsemblMetazoa" id="AALB014233-RB">
    <property type="protein sequence ID" value="AALB014233-PB"/>
    <property type="gene ID" value="AALB014233"/>
</dbReference>
<reference evidence="1" key="2">
    <citation type="submission" date="2022-08" db="UniProtKB">
        <authorList>
            <consortium name="EnsemblMetazoa"/>
        </authorList>
    </citation>
    <scope>IDENTIFICATION</scope>
    <source>
        <strain evidence="1">STECLA/ALBI9_A</strain>
    </source>
</reference>
<accession>A0A182FX55</accession>
<protein>
    <submittedName>
        <fullName evidence="1">Uncharacterized protein</fullName>
    </submittedName>
</protein>
<organism evidence="1 2">
    <name type="scientific">Anopheles albimanus</name>
    <name type="common">New world malaria mosquito</name>
    <dbReference type="NCBI Taxonomy" id="7167"/>
    <lineage>
        <taxon>Eukaryota</taxon>
        <taxon>Metazoa</taxon>
        <taxon>Ecdysozoa</taxon>
        <taxon>Arthropoda</taxon>
        <taxon>Hexapoda</taxon>
        <taxon>Insecta</taxon>
        <taxon>Pterygota</taxon>
        <taxon>Neoptera</taxon>
        <taxon>Endopterygota</taxon>
        <taxon>Diptera</taxon>
        <taxon>Nematocera</taxon>
        <taxon>Culicoidea</taxon>
        <taxon>Culicidae</taxon>
        <taxon>Anophelinae</taxon>
        <taxon>Anopheles</taxon>
    </lineage>
</organism>
<dbReference type="AlphaFoldDB" id="A0A182FX55"/>
<evidence type="ECO:0000313" key="1">
    <source>
        <dbReference type="EnsemblMetazoa" id="AALB014233-PB"/>
    </source>
</evidence>
<dbReference type="Proteomes" id="UP000069272">
    <property type="component" value="Chromosome 2R"/>
</dbReference>
<proteinExistence type="predicted"/>
<keyword evidence="2" id="KW-1185">Reference proteome</keyword>
<evidence type="ECO:0000313" key="2">
    <source>
        <dbReference type="Proteomes" id="UP000069272"/>
    </source>
</evidence>